<evidence type="ECO:0000313" key="2">
    <source>
        <dbReference type="Proteomes" id="UP001241377"/>
    </source>
</evidence>
<gene>
    <name evidence="1" type="ORF">QFC19_004703</name>
</gene>
<comment type="caution">
    <text evidence="1">The sequence shown here is derived from an EMBL/GenBank/DDBJ whole genome shotgun (WGS) entry which is preliminary data.</text>
</comment>
<evidence type="ECO:0000313" key="1">
    <source>
        <dbReference type="EMBL" id="KAJ9102785.1"/>
    </source>
</evidence>
<dbReference type="Proteomes" id="UP001241377">
    <property type="component" value="Unassembled WGS sequence"/>
</dbReference>
<protein>
    <submittedName>
        <fullName evidence="1">Uncharacterized protein</fullName>
    </submittedName>
</protein>
<proteinExistence type="predicted"/>
<dbReference type="EMBL" id="JASBWR010000050">
    <property type="protein sequence ID" value="KAJ9102785.1"/>
    <property type="molecule type" value="Genomic_DNA"/>
</dbReference>
<accession>A0ACC2VUL4</accession>
<name>A0ACC2VUL4_9TREE</name>
<sequence length="587" mass="66304">MPEGQCPFCLSPQQNLHHNLLCGDCVGQECTLVRNSCIESDRQIEAARDKINQIFDLCNKLQNGDTILALPDDPSTPNPSIKLMKNLAYRLVKLQALNTKAKVRNINRTIESLRSSIEQVKGESKAAKDTIKPSSTARIDTWFTQQINELDSQLRHFRGEKVIQVERQAVLLQKQQYLTLISLAFLNSPGRSGAGISSQRSSKSLLFYNQPVLNLELLFNHNSKVLQINEFFENLIKFQLHLADLFKVDGVELPFLPELLKLLPDEQLFASIQDQEDFMYSGIKEPKLQRSPSPETSPSPQKEPDQVIRLGEAFKLPLSSKTLNLQRRARTEHSAESELEPKVEMTKRPSVKKESKNSLYGKTVVIVPHKILSKPFTKFSPQEFLRFLLTVAKIIANFLYFFEVTINRVPTTRSTSLSNVRTGEVDDFNLTSILTKLLNMAQYFDFKLTQLKNENQVEMTGSQSLVSTVSNVSTTNSSVLPLQSYVKQKKPRGLLERLFGDTDYKLTDMEGEIYGGVSESSLTKTTDSSKPSPETKIPELKVIMQAVYKLMVSGASARAHQFTSTTFSMMAESKEQLDDWDVVSKLH</sequence>
<organism evidence="1 2">
    <name type="scientific">Naganishia cerealis</name>
    <dbReference type="NCBI Taxonomy" id="610337"/>
    <lineage>
        <taxon>Eukaryota</taxon>
        <taxon>Fungi</taxon>
        <taxon>Dikarya</taxon>
        <taxon>Basidiomycota</taxon>
        <taxon>Agaricomycotina</taxon>
        <taxon>Tremellomycetes</taxon>
        <taxon>Filobasidiales</taxon>
        <taxon>Filobasidiaceae</taxon>
        <taxon>Naganishia</taxon>
    </lineage>
</organism>
<reference evidence="1" key="1">
    <citation type="submission" date="2023-04" db="EMBL/GenBank/DDBJ databases">
        <title>Draft Genome sequencing of Naganishia species isolated from polar environments using Oxford Nanopore Technology.</title>
        <authorList>
            <person name="Leo P."/>
            <person name="Venkateswaran K."/>
        </authorList>
    </citation>
    <scope>NUCLEOTIDE SEQUENCE</scope>
    <source>
        <strain evidence="1">MNA-CCFEE 5261</strain>
    </source>
</reference>
<keyword evidence="2" id="KW-1185">Reference proteome</keyword>